<evidence type="ECO:0000256" key="1">
    <source>
        <dbReference type="SAM" id="MobiDB-lite"/>
    </source>
</evidence>
<evidence type="ECO:0000313" key="2">
    <source>
        <dbReference type="EMBL" id="RMX39836.1"/>
    </source>
</evidence>
<feature type="non-terminal residue" evidence="2">
    <location>
        <position position="931"/>
    </location>
</feature>
<feature type="compositionally biased region" description="Polar residues" evidence="1">
    <location>
        <begin position="115"/>
        <end position="130"/>
    </location>
</feature>
<protein>
    <submittedName>
        <fullName evidence="2">Uncharacterized protein</fullName>
    </submittedName>
</protein>
<feature type="compositionally biased region" description="Polar residues" evidence="1">
    <location>
        <begin position="626"/>
        <end position="642"/>
    </location>
</feature>
<evidence type="ECO:0000313" key="3">
    <source>
        <dbReference type="Proteomes" id="UP000275408"/>
    </source>
</evidence>
<feature type="compositionally biased region" description="Basic residues" evidence="1">
    <location>
        <begin position="646"/>
        <end position="658"/>
    </location>
</feature>
<feature type="compositionally biased region" description="Polar residues" evidence="1">
    <location>
        <begin position="89"/>
        <end position="101"/>
    </location>
</feature>
<accession>A0A3M6TEL5</accession>
<feature type="region of interest" description="Disordered" evidence="1">
    <location>
        <begin position="1"/>
        <end position="180"/>
    </location>
</feature>
<feature type="region of interest" description="Disordered" evidence="1">
    <location>
        <begin position="786"/>
        <end position="891"/>
    </location>
</feature>
<feature type="compositionally biased region" description="Basic and acidic residues" evidence="1">
    <location>
        <begin position="443"/>
        <end position="456"/>
    </location>
</feature>
<dbReference type="EMBL" id="RCHS01003770">
    <property type="protein sequence ID" value="RMX39836.1"/>
    <property type="molecule type" value="Genomic_DNA"/>
</dbReference>
<sequence>MKFPSVPPKENEKRLTDKEESRKLSRPVSLKSFRKEKRDGDVTSGAACFKEATTEAKAASRAPLSGVVGDHKKKKEAKAGADTMGDSPQKASCRSNKTRSGPTKVKRKAPPPPLTSSDRPTVSHTSPSQSAPSRPIPVRPAPPPQRQPRPRKAAPPRPPPPTMKQPGKKSGIASDAAGKGPSIIKKKTNEICKYPKDLNPFANSSSAPIMTARRRTAIRPSELLTKGAEEEKVIPKGKNIQWIKINLMILMTRGKRSPVLVAKGLEENGKNRKVKNTQWKTIHPVMLKRCATSPLTLVVEGVEEKEKSLKVKNTQSNTIHGVIPMRERALRVRSRPKLLTVGDEHCHSRRGASKEYTASEKEEQGGRADSTDSKAQSFPSDKEVSPDVVPSTNKDNSCASAGSTNLDTSTAKDFTDVDERPILKQAEPSEQVSDMVECQGADGYDKEDSTKEESRKLSRPGSLKSFRKENRNGNVTSNIACSKGATTTASAAPRAPLSDVVGDHEKKRQGKVGADTKGDSPKKASCRRNKTRSGPTKVNRKAPPPPTSDRPSVSHTSPSQSVPSRPIPVRPAPPPPRQPRLRKAAPPRPPPPTMKQPGKKGAKGPRIIKKKANEICKYPKDLNPFANFSNATDNDYPSQNSEKASRPSRQRHRRRPKNSKSEEYPMDKNPFTETNEMREEVSSARRQRLRRKRKESKSEEYPMKDNPSSDAEEMSEKPSRTHRQRRRRKRKASKSEEHSIKHNPLSDSDEGRSSSCSEWNETSDMWSVSSLEDIQFVVNTATVEEVKAKSTQQGLATNNENEEQGGRTDSGDSKAQSFPSDKEVSPDDVPSTNKDNSSASVGSTNLDASTAKDFTDVGSRRILKQAEPSEQANDMEEYQGGDGSDSNSRNHCPELAIYLDAEFQVVESELLSLQKVMVKLQSEMKEAMDTK</sequence>
<feature type="compositionally biased region" description="Basic residues" evidence="1">
    <location>
        <begin position="720"/>
        <end position="732"/>
    </location>
</feature>
<organism evidence="2 3">
    <name type="scientific">Pocillopora damicornis</name>
    <name type="common">Cauliflower coral</name>
    <name type="synonym">Millepora damicornis</name>
    <dbReference type="NCBI Taxonomy" id="46731"/>
    <lineage>
        <taxon>Eukaryota</taxon>
        <taxon>Metazoa</taxon>
        <taxon>Cnidaria</taxon>
        <taxon>Anthozoa</taxon>
        <taxon>Hexacorallia</taxon>
        <taxon>Scleractinia</taxon>
        <taxon>Astrocoeniina</taxon>
        <taxon>Pocilloporidae</taxon>
        <taxon>Pocillopora</taxon>
    </lineage>
</organism>
<feature type="compositionally biased region" description="Basic and acidic residues" evidence="1">
    <location>
        <begin position="357"/>
        <end position="372"/>
    </location>
</feature>
<comment type="caution">
    <text evidence="2">The sequence shown here is derived from an EMBL/GenBank/DDBJ whole genome shotgun (WGS) entry which is preliminary data.</text>
</comment>
<proteinExistence type="predicted"/>
<feature type="compositionally biased region" description="Pro residues" evidence="1">
    <location>
        <begin position="565"/>
        <end position="578"/>
    </location>
</feature>
<keyword evidence="3" id="KW-1185">Reference proteome</keyword>
<feature type="compositionally biased region" description="Basic and acidic residues" evidence="1">
    <location>
        <begin position="413"/>
        <end position="422"/>
    </location>
</feature>
<feature type="compositionally biased region" description="Basic and acidic residues" evidence="1">
    <location>
        <begin position="611"/>
        <end position="620"/>
    </location>
</feature>
<feature type="compositionally biased region" description="Basic residues" evidence="1">
    <location>
        <begin position="685"/>
        <end position="695"/>
    </location>
</feature>
<feature type="compositionally biased region" description="Polar residues" evidence="1">
    <location>
        <begin position="390"/>
        <end position="412"/>
    </location>
</feature>
<gene>
    <name evidence="2" type="ORF">pdam_00023796</name>
</gene>
<feature type="compositionally biased region" description="Pro residues" evidence="1">
    <location>
        <begin position="134"/>
        <end position="147"/>
    </location>
</feature>
<feature type="compositionally biased region" description="Polar residues" evidence="1">
    <location>
        <begin position="789"/>
        <end position="799"/>
    </location>
</feature>
<dbReference type="Proteomes" id="UP000275408">
    <property type="component" value="Unassembled WGS sequence"/>
</dbReference>
<feature type="compositionally biased region" description="Polar residues" evidence="1">
    <location>
        <begin position="830"/>
        <end position="848"/>
    </location>
</feature>
<feature type="compositionally biased region" description="Basic and acidic residues" evidence="1">
    <location>
        <begin position="9"/>
        <end position="23"/>
    </location>
</feature>
<dbReference type="OrthoDB" id="5989723at2759"/>
<feature type="region of interest" description="Disordered" evidence="1">
    <location>
        <begin position="335"/>
        <end position="761"/>
    </location>
</feature>
<feature type="compositionally biased region" description="Basic residues" evidence="1">
    <location>
        <begin position="597"/>
        <end position="610"/>
    </location>
</feature>
<name>A0A3M6TEL5_POCDA</name>
<reference evidence="2 3" key="1">
    <citation type="journal article" date="2018" name="Sci. Rep.">
        <title>Comparative analysis of the Pocillopora damicornis genome highlights role of immune system in coral evolution.</title>
        <authorList>
            <person name="Cunning R."/>
            <person name="Bay R.A."/>
            <person name="Gillette P."/>
            <person name="Baker A.C."/>
            <person name="Traylor-Knowles N."/>
        </authorList>
    </citation>
    <scope>NUCLEOTIDE SEQUENCE [LARGE SCALE GENOMIC DNA]</scope>
    <source>
        <strain evidence="2">RSMAS</strain>
        <tissue evidence="2">Whole animal</tissue>
    </source>
</reference>
<dbReference type="AlphaFoldDB" id="A0A3M6TEL5"/>